<keyword evidence="3" id="KW-1003">Cell membrane</keyword>
<organism evidence="9 10">
    <name type="scientific">Curtobacterium luteum</name>
    <dbReference type="NCBI Taxonomy" id="33881"/>
    <lineage>
        <taxon>Bacteria</taxon>
        <taxon>Bacillati</taxon>
        <taxon>Actinomycetota</taxon>
        <taxon>Actinomycetes</taxon>
        <taxon>Micrococcales</taxon>
        <taxon>Microbacteriaceae</taxon>
        <taxon>Curtobacterium</taxon>
    </lineage>
</organism>
<feature type="transmembrane region" description="Helical" evidence="7">
    <location>
        <begin position="134"/>
        <end position="158"/>
    </location>
</feature>
<evidence type="ECO:0000256" key="4">
    <source>
        <dbReference type="ARBA" id="ARBA00022692"/>
    </source>
</evidence>
<evidence type="ECO:0000256" key="1">
    <source>
        <dbReference type="ARBA" id="ARBA00004651"/>
    </source>
</evidence>
<dbReference type="PROSITE" id="PS50928">
    <property type="entry name" value="ABC_TM1"/>
    <property type="match status" value="1"/>
</dbReference>
<keyword evidence="2 7" id="KW-0813">Transport</keyword>
<feature type="transmembrane region" description="Helical" evidence="7">
    <location>
        <begin position="12"/>
        <end position="33"/>
    </location>
</feature>
<evidence type="ECO:0000259" key="8">
    <source>
        <dbReference type="PROSITE" id="PS50928"/>
    </source>
</evidence>
<feature type="transmembrane region" description="Helical" evidence="7">
    <location>
        <begin position="237"/>
        <end position="258"/>
    </location>
</feature>
<comment type="similarity">
    <text evidence="7">Belongs to the binding-protein-dependent transport system permease family.</text>
</comment>
<keyword evidence="4 7" id="KW-0812">Transmembrane</keyword>
<comment type="caution">
    <text evidence="9">The sequence shown here is derived from an EMBL/GenBank/DDBJ whole genome shotgun (WGS) entry which is preliminary data.</text>
</comment>
<feature type="domain" description="ABC transmembrane type-1" evidence="8">
    <location>
        <begin position="98"/>
        <end position="301"/>
    </location>
</feature>
<evidence type="ECO:0000256" key="3">
    <source>
        <dbReference type="ARBA" id="ARBA00022475"/>
    </source>
</evidence>
<dbReference type="PANTHER" id="PTHR43163:SF7">
    <property type="entry name" value="DIPEPTIDE-TRANSPORT INTEGRAL MEMBRANE PROTEIN ABC TRANSPORTER DPPB-RELATED"/>
    <property type="match status" value="1"/>
</dbReference>
<evidence type="ECO:0000256" key="2">
    <source>
        <dbReference type="ARBA" id="ARBA00022448"/>
    </source>
</evidence>
<keyword evidence="6 7" id="KW-0472">Membrane</keyword>
<evidence type="ECO:0000256" key="7">
    <source>
        <dbReference type="RuleBase" id="RU363032"/>
    </source>
</evidence>
<accession>A0ABS2RQL6</accession>
<dbReference type="InterPro" id="IPR045621">
    <property type="entry name" value="BPD_transp_1_N"/>
</dbReference>
<feature type="transmembrane region" description="Helical" evidence="7">
    <location>
        <begin position="98"/>
        <end position="122"/>
    </location>
</feature>
<feature type="transmembrane region" description="Helical" evidence="7">
    <location>
        <begin position="278"/>
        <end position="300"/>
    </location>
</feature>
<reference evidence="9 10" key="1">
    <citation type="submission" date="2021-01" db="EMBL/GenBank/DDBJ databases">
        <title>Sequencing the genomes of 1000 actinobacteria strains.</title>
        <authorList>
            <person name="Klenk H.-P."/>
        </authorList>
    </citation>
    <scope>NUCLEOTIDE SEQUENCE [LARGE SCALE GENOMIC DNA]</scope>
    <source>
        <strain evidence="9 10">DSM 20542</strain>
    </source>
</reference>
<proteinExistence type="inferred from homology"/>
<dbReference type="Proteomes" id="UP000746584">
    <property type="component" value="Unassembled WGS sequence"/>
</dbReference>
<evidence type="ECO:0000313" key="10">
    <source>
        <dbReference type="Proteomes" id="UP000746584"/>
    </source>
</evidence>
<protein>
    <submittedName>
        <fullName evidence="9">ABC-type dipeptide/oligopeptide/nickel transport system permease component</fullName>
    </submittedName>
</protein>
<dbReference type="CDD" id="cd06261">
    <property type="entry name" value="TM_PBP2"/>
    <property type="match status" value="1"/>
</dbReference>
<dbReference type="PANTHER" id="PTHR43163">
    <property type="entry name" value="DIPEPTIDE TRANSPORT SYSTEM PERMEASE PROTEIN DPPB-RELATED"/>
    <property type="match status" value="1"/>
</dbReference>
<dbReference type="EMBL" id="JAFBCG010000001">
    <property type="protein sequence ID" value="MBM7800907.1"/>
    <property type="molecule type" value="Genomic_DNA"/>
</dbReference>
<gene>
    <name evidence="9" type="ORF">JOE58_000158</name>
</gene>
<name>A0ABS2RQL6_9MICO</name>
<dbReference type="Pfam" id="PF19300">
    <property type="entry name" value="BPD_transp_1_N"/>
    <property type="match status" value="1"/>
</dbReference>
<sequence length="314" mass="33189">MMRPALAVGRRLGGLVVVFLGVTFLIYAMTFALPGDPIKALGGDRPLSDAVVRALRAEYHLDQPLWLQYLQYLGGLFRGDFGTDFSGQSVGEQMASRWPVTITLALTAWAMEIVLGIGLGALSALRRGTVLDKSVLVGTIVVGAVPVFVLGVALQLVFSVRLHWFPVAGATAGWPSAYVLPAFVVALFGLAAVSRLTRTSMIETLDADFVRTARAKGLAPGRIVGVHVMRNSLIPTATYLATDLGYLMGGTVIVEGIFNLPGVGNLLFQGIRSHEGAVVVGISTALILVFLVTSVLVDLLHAALDPRVRTGAAA</sequence>
<comment type="subcellular location">
    <subcellularLocation>
        <location evidence="1 7">Cell membrane</location>
        <topology evidence="1 7">Multi-pass membrane protein</topology>
    </subcellularLocation>
</comment>
<dbReference type="InterPro" id="IPR035906">
    <property type="entry name" value="MetI-like_sf"/>
</dbReference>
<evidence type="ECO:0000256" key="6">
    <source>
        <dbReference type="ARBA" id="ARBA00023136"/>
    </source>
</evidence>
<dbReference type="Gene3D" id="1.10.3720.10">
    <property type="entry name" value="MetI-like"/>
    <property type="match status" value="1"/>
</dbReference>
<feature type="transmembrane region" description="Helical" evidence="7">
    <location>
        <begin position="178"/>
        <end position="196"/>
    </location>
</feature>
<keyword evidence="5 7" id="KW-1133">Transmembrane helix</keyword>
<evidence type="ECO:0000313" key="9">
    <source>
        <dbReference type="EMBL" id="MBM7800907.1"/>
    </source>
</evidence>
<dbReference type="SUPFAM" id="SSF161098">
    <property type="entry name" value="MetI-like"/>
    <property type="match status" value="1"/>
</dbReference>
<dbReference type="Pfam" id="PF00528">
    <property type="entry name" value="BPD_transp_1"/>
    <property type="match status" value="1"/>
</dbReference>
<keyword evidence="10" id="KW-1185">Reference proteome</keyword>
<dbReference type="InterPro" id="IPR000515">
    <property type="entry name" value="MetI-like"/>
</dbReference>
<evidence type="ECO:0000256" key="5">
    <source>
        <dbReference type="ARBA" id="ARBA00022989"/>
    </source>
</evidence>